<gene>
    <name evidence="2" type="ORF">MNBD_PLANCTO02-3118</name>
</gene>
<name>A0A3B1DW13_9ZZZZ</name>
<dbReference type="Gene3D" id="2.20.25.110">
    <property type="entry name" value="S-adenosyl-L-methionine-dependent methyltransferases"/>
    <property type="match status" value="1"/>
</dbReference>
<dbReference type="AlphaFoldDB" id="A0A3B1DW13"/>
<evidence type="ECO:0000259" key="1">
    <source>
        <dbReference type="Pfam" id="PF13649"/>
    </source>
</evidence>
<dbReference type="Pfam" id="PF13649">
    <property type="entry name" value="Methyltransf_25"/>
    <property type="match status" value="1"/>
</dbReference>
<keyword evidence="2" id="KW-0489">Methyltransferase</keyword>
<dbReference type="GO" id="GO:0008168">
    <property type="term" value="F:methyltransferase activity"/>
    <property type="evidence" value="ECO:0007669"/>
    <property type="project" value="UniProtKB-KW"/>
</dbReference>
<protein>
    <submittedName>
        <fullName evidence="2">Similar to N,N-dimethyltransferase</fullName>
    </submittedName>
</protein>
<organism evidence="2">
    <name type="scientific">hydrothermal vent metagenome</name>
    <dbReference type="NCBI Taxonomy" id="652676"/>
    <lineage>
        <taxon>unclassified sequences</taxon>
        <taxon>metagenomes</taxon>
        <taxon>ecological metagenomes</taxon>
    </lineage>
</organism>
<dbReference type="Gene3D" id="3.40.50.150">
    <property type="entry name" value="Vaccinia Virus protein VP39"/>
    <property type="match status" value="1"/>
</dbReference>
<dbReference type="SUPFAM" id="SSF53335">
    <property type="entry name" value="S-adenosyl-L-methionine-dependent methyltransferases"/>
    <property type="match status" value="1"/>
</dbReference>
<proteinExistence type="predicted"/>
<evidence type="ECO:0000313" key="2">
    <source>
        <dbReference type="EMBL" id="VAX39470.1"/>
    </source>
</evidence>
<dbReference type="InterPro" id="IPR041698">
    <property type="entry name" value="Methyltransf_25"/>
</dbReference>
<sequence>MLEVIEGHLYDYPTYYDLVFGSDWKAEFDFLEACFEKHTNLTVKHLFEPACGTGRLMVKLAQRGYKIAGNDLNSHAVQFCNERLERRDFPPSAFVGDMCDFTVKEKYDAAFNMINSFRHIQTEQEAKAHLQCIANGLETSGLYLLGLHLTPTEGTHSDEERWTARRGNLVVNSHMWSEGVDMQKRVEQVGMTFDVYTLTKHFRIQEQMPFRTYTANQMTELIASVPELQLVETYDFVYKINDPITINSQTEDVVYVLKKGNYSARKFIK</sequence>
<dbReference type="CDD" id="cd02440">
    <property type="entry name" value="AdoMet_MTases"/>
    <property type="match status" value="1"/>
</dbReference>
<keyword evidence="2" id="KW-0808">Transferase</keyword>
<dbReference type="EMBL" id="UOGL01000333">
    <property type="protein sequence ID" value="VAX39470.1"/>
    <property type="molecule type" value="Genomic_DNA"/>
</dbReference>
<dbReference type="GO" id="GO:0032259">
    <property type="term" value="P:methylation"/>
    <property type="evidence" value="ECO:0007669"/>
    <property type="project" value="UniProtKB-KW"/>
</dbReference>
<accession>A0A3B1DW13</accession>
<dbReference type="InterPro" id="IPR029063">
    <property type="entry name" value="SAM-dependent_MTases_sf"/>
</dbReference>
<feature type="domain" description="Methyltransferase" evidence="1">
    <location>
        <begin position="50"/>
        <end position="139"/>
    </location>
</feature>
<reference evidence="2" key="1">
    <citation type="submission" date="2018-06" db="EMBL/GenBank/DDBJ databases">
        <authorList>
            <person name="Zhirakovskaya E."/>
        </authorList>
    </citation>
    <scope>NUCLEOTIDE SEQUENCE</scope>
</reference>